<feature type="domain" description="Enoyl reductase (ER)" evidence="1">
    <location>
        <begin position="7"/>
        <end position="316"/>
    </location>
</feature>
<dbReference type="SUPFAM" id="SSF50129">
    <property type="entry name" value="GroES-like"/>
    <property type="match status" value="1"/>
</dbReference>
<dbReference type="STRING" id="1192034.CAP_8343"/>
<dbReference type="CDD" id="cd08267">
    <property type="entry name" value="MDR1"/>
    <property type="match status" value="1"/>
</dbReference>
<dbReference type="InterPro" id="IPR002364">
    <property type="entry name" value="Quin_OxRdtase/zeta-crystal_CS"/>
</dbReference>
<dbReference type="Gene3D" id="3.90.180.10">
    <property type="entry name" value="Medium-chain alcohol dehydrogenases, catalytic domain"/>
    <property type="match status" value="1"/>
</dbReference>
<dbReference type="PROSITE" id="PS01162">
    <property type="entry name" value="QOR_ZETA_CRYSTAL"/>
    <property type="match status" value="1"/>
</dbReference>
<keyword evidence="3" id="KW-1185">Reference proteome</keyword>
<dbReference type="InterPro" id="IPR052733">
    <property type="entry name" value="Chloroplast_QOR"/>
</dbReference>
<dbReference type="InterPro" id="IPR013154">
    <property type="entry name" value="ADH-like_N"/>
</dbReference>
<dbReference type="InterPro" id="IPR011032">
    <property type="entry name" value="GroES-like_sf"/>
</dbReference>
<accession>A0A017SXB0</accession>
<dbReference type="SMART" id="SM00829">
    <property type="entry name" value="PKS_ER"/>
    <property type="match status" value="1"/>
</dbReference>
<dbReference type="Pfam" id="PF13602">
    <property type="entry name" value="ADH_zinc_N_2"/>
    <property type="match status" value="1"/>
</dbReference>
<dbReference type="GO" id="GO:0016491">
    <property type="term" value="F:oxidoreductase activity"/>
    <property type="evidence" value="ECO:0007669"/>
    <property type="project" value="InterPro"/>
</dbReference>
<sequence length="318" mass="33938">MVHDAYGALEFLELREIDLPALGDDAVMVRVQAAGLHVGDCFGVRGEPFAMRLVSGLLRPRYGVPGFDLAGRVHAVGRNVKRFQPGDEVFGVCEGSCAEYARAGENQLALKPESLTLEEAAALPTSALAALHGLRDAGKLRAGQKVLINGASGGVGTFAVQIAKALGAEVTGVCSTANVALVRSLGADHVVDYTREDFTQRAERYDLVLDSVENRSLSECRRLLTPGGTLLLNSGTGAQGMDMLIRLVKPLLVSPFVRQNLRRYLSTPNHEDLVVLKDLVASGKLRPVIDQTYPLAGTVKALRHIEGGHARGKVVVTV</sequence>
<dbReference type="SUPFAM" id="SSF51735">
    <property type="entry name" value="NAD(P)-binding Rossmann-fold domains"/>
    <property type="match status" value="1"/>
</dbReference>
<gene>
    <name evidence="2" type="ORF">CAP_8343</name>
</gene>
<dbReference type="EMBL" id="ASRX01000082">
    <property type="protein sequence ID" value="EYF01412.1"/>
    <property type="molecule type" value="Genomic_DNA"/>
</dbReference>
<dbReference type="GO" id="GO:0008270">
    <property type="term" value="F:zinc ion binding"/>
    <property type="evidence" value="ECO:0007669"/>
    <property type="project" value="InterPro"/>
</dbReference>
<evidence type="ECO:0000313" key="2">
    <source>
        <dbReference type="EMBL" id="EYF01412.1"/>
    </source>
</evidence>
<reference evidence="2 3" key="1">
    <citation type="submission" date="2013-05" db="EMBL/GenBank/DDBJ databases">
        <title>Genome assembly of Chondromyces apiculatus DSM 436.</title>
        <authorList>
            <person name="Sharma G."/>
            <person name="Khatri I."/>
            <person name="Kaur C."/>
            <person name="Mayilraj S."/>
            <person name="Subramanian S."/>
        </authorList>
    </citation>
    <scope>NUCLEOTIDE SEQUENCE [LARGE SCALE GENOMIC DNA]</scope>
    <source>
        <strain evidence="2 3">DSM 436</strain>
    </source>
</reference>
<dbReference type="Pfam" id="PF08240">
    <property type="entry name" value="ADH_N"/>
    <property type="match status" value="1"/>
</dbReference>
<comment type="caution">
    <text evidence="2">The sequence shown here is derived from an EMBL/GenBank/DDBJ whole genome shotgun (WGS) entry which is preliminary data.</text>
</comment>
<organism evidence="2 3">
    <name type="scientific">Chondromyces apiculatus DSM 436</name>
    <dbReference type="NCBI Taxonomy" id="1192034"/>
    <lineage>
        <taxon>Bacteria</taxon>
        <taxon>Pseudomonadati</taxon>
        <taxon>Myxococcota</taxon>
        <taxon>Polyangia</taxon>
        <taxon>Polyangiales</taxon>
        <taxon>Polyangiaceae</taxon>
        <taxon>Chondromyces</taxon>
    </lineage>
</organism>
<proteinExistence type="predicted"/>
<protein>
    <submittedName>
        <fullName evidence="2">Putative oxidoreductase, Zn-binding protein</fullName>
    </submittedName>
</protein>
<dbReference type="eggNOG" id="COG0604">
    <property type="taxonomic scope" value="Bacteria"/>
</dbReference>
<dbReference type="Proteomes" id="UP000019678">
    <property type="component" value="Unassembled WGS sequence"/>
</dbReference>
<dbReference type="PANTHER" id="PTHR44013:SF1">
    <property type="entry name" value="ZINC-TYPE ALCOHOL DEHYDROGENASE-LIKE PROTEIN C16A3.02C"/>
    <property type="match status" value="1"/>
</dbReference>
<dbReference type="InterPro" id="IPR036291">
    <property type="entry name" value="NAD(P)-bd_dom_sf"/>
</dbReference>
<dbReference type="AlphaFoldDB" id="A0A017SXB0"/>
<evidence type="ECO:0000259" key="1">
    <source>
        <dbReference type="SMART" id="SM00829"/>
    </source>
</evidence>
<dbReference type="InterPro" id="IPR020843">
    <property type="entry name" value="ER"/>
</dbReference>
<dbReference type="Gene3D" id="3.40.50.720">
    <property type="entry name" value="NAD(P)-binding Rossmann-like Domain"/>
    <property type="match status" value="1"/>
</dbReference>
<name>A0A017SXB0_9BACT</name>
<dbReference type="PANTHER" id="PTHR44013">
    <property type="entry name" value="ZINC-TYPE ALCOHOL DEHYDROGENASE-LIKE PROTEIN C16A3.02C"/>
    <property type="match status" value="1"/>
</dbReference>
<evidence type="ECO:0000313" key="3">
    <source>
        <dbReference type="Proteomes" id="UP000019678"/>
    </source>
</evidence>